<dbReference type="Proteomes" id="UP000095713">
    <property type="component" value="Unassembled WGS sequence"/>
</dbReference>
<dbReference type="Pfam" id="PF22322">
    <property type="entry name" value="DUF6973"/>
    <property type="match status" value="1"/>
</dbReference>
<name>A0A1E5SJZ4_9FLAO</name>
<keyword evidence="3" id="KW-1185">Reference proteome</keyword>
<organism evidence="2 3">
    <name type="scientific">Flavivirga aquatica</name>
    <dbReference type="NCBI Taxonomy" id="1849968"/>
    <lineage>
        <taxon>Bacteria</taxon>
        <taxon>Pseudomonadati</taxon>
        <taxon>Bacteroidota</taxon>
        <taxon>Flavobacteriia</taxon>
        <taxon>Flavobacteriales</taxon>
        <taxon>Flavobacteriaceae</taxon>
        <taxon>Flavivirga</taxon>
    </lineage>
</organism>
<reference evidence="2 3" key="1">
    <citation type="submission" date="2016-05" db="EMBL/GenBank/DDBJ databases">
        <title>Draft Genome Sequence of Algibacter sp. Strain SK-16 Isolated from the Surface Water of Aburatsubo Inlet.</title>
        <authorList>
            <person name="Wong S.-K."/>
            <person name="Yoshizawa S."/>
            <person name="Nakajima Y."/>
            <person name="Ogura Y."/>
            <person name="Tetsuya H."/>
            <person name="Hamasaki K."/>
        </authorList>
    </citation>
    <scope>NUCLEOTIDE SEQUENCE [LARGE SCALE GENOMIC DNA]</scope>
    <source>
        <strain evidence="2 3">SK-16</strain>
    </source>
</reference>
<proteinExistence type="predicted"/>
<evidence type="ECO:0000259" key="1">
    <source>
        <dbReference type="Pfam" id="PF22322"/>
    </source>
</evidence>
<accession>A0A1E5SJZ4</accession>
<gene>
    <name evidence="2" type="ORF">A8C32_09450</name>
</gene>
<dbReference type="EMBL" id="MDJD01000054">
    <property type="protein sequence ID" value="OEJ99376.1"/>
    <property type="molecule type" value="Genomic_DNA"/>
</dbReference>
<feature type="domain" description="DUF6973" evidence="1">
    <location>
        <begin position="125"/>
        <end position="212"/>
    </location>
</feature>
<sequence length="251" mass="28283">MYAFYSPYSFSGNRVVDMIELEGLEPTPVAKGSRYYINKLPLNPVEGQSVKKSTSRGGYSLKYHNGGFFTSPGWYTRLDYNFLTKKGASHPSASLNSKWKVGTPDWGGDGDLSTSAGVFSTNVHLGKNVDGNLRNAYRHVLWQASIAYEISSKEAELIGYTHESNPNADLLLGENVYTTEFKNLFQADEVIDLLNNRLGRKISDKLKQKQNNLNRKELALRVLEEFHKEGFYTAKKTENGYTIELTKLTDE</sequence>
<dbReference type="InterPro" id="IPR054246">
    <property type="entry name" value="DUF6973"/>
</dbReference>
<comment type="caution">
    <text evidence="2">The sequence shown here is derived from an EMBL/GenBank/DDBJ whole genome shotgun (WGS) entry which is preliminary data.</text>
</comment>
<protein>
    <recommendedName>
        <fullName evidence="1">DUF6973 domain-containing protein</fullName>
    </recommendedName>
</protein>
<evidence type="ECO:0000313" key="2">
    <source>
        <dbReference type="EMBL" id="OEJ99376.1"/>
    </source>
</evidence>
<evidence type="ECO:0000313" key="3">
    <source>
        <dbReference type="Proteomes" id="UP000095713"/>
    </source>
</evidence>
<dbReference type="AlphaFoldDB" id="A0A1E5SJZ4"/>